<sequence>MRVSDEVYKVCPPIHDGRNNLNYIILQVDVLKSNVSKNVKVLTEEAEKLFARWNQFKPKNETLSEDRTAVLNAIEFIKEKRLQFNELQASREKLLSECEQFDVEKPEFAIIDEMEADLKEFENNWILYEQFNEELQKLANEDWIVFRSKTYLFDEFLHQWTEKLKSLPASHMTVRIGKDVDGFKVTSLYRNIRSSSLNQGTQHSHIELGFECCLDVLLENEYEKSASMKNS</sequence>
<dbReference type="Proteomes" id="UP000036681">
    <property type="component" value="Unplaced"/>
</dbReference>
<dbReference type="WBParaSite" id="ALUE_0002265501-mRNA-1">
    <property type="protein sequence ID" value="ALUE_0002265501-mRNA-1"/>
    <property type="gene ID" value="ALUE_0002265501"/>
</dbReference>
<dbReference type="PANTHER" id="PTHR46532">
    <property type="entry name" value="MALE FERTILITY FACTOR KL5"/>
    <property type="match status" value="1"/>
</dbReference>
<reference evidence="2" key="1">
    <citation type="submission" date="2017-02" db="UniProtKB">
        <authorList>
            <consortium name="WormBaseParasite"/>
        </authorList>
    </citation>
    <scope>IDENTIFICATION</scope>
</reference>
<dbReference type="GO" id="GO:0051959">
    <property type="term" value="F:dynein light intermediate chain binding"/>
    <property type="evidence" value="ECO:0007669"/>
    <property type="project" value="InterPro"/>
</dbReference>
<organism evidence="1 2">
    <name type="scientific">Ascaris lumbricoides</name>
    <name type="common">Giant roundworm</name>
    <dbReference type="NCBI Taxonomy" id="6252"/>
    <lineage>
        <taxon>Eukaryota</taxon>
        <taxon>Metazoa</taxon>
        <taxon>Ecdysozoa</taxon>
        <taxon>Nematoda</taxon>
        <taxon>Chromadorea</taxon>
        <taxon>Rhabditida</taxon>
        <taxon>Spirurina</taxon>
        <taxon>Ascaridomorpha</taxon>
        <taxon>Ascaridoidea</taxon>
        <taxon>Ascarididae</taxon>
        <taxon>Ascaris</taxon>
    </lineage>
</organism>
<dbReference type="PANTHER" id="PTHR46532:SF15">
    <property type="entry name" value="CYTOPLASMIC DYNEIN 2 HEAVY CHAIN 1"/>
    <property type="match status" value="1"/>
</dbReference>
<dbReference type="InterPro" id="IPR026983">
    <property type="entry name" value="DHC"/>
</dbReference>
<proteinExistence type="predicted"/>
<dbReference type="AlphaFoldDB" id="A0A0M3IV77"/>
<protein>
    <submittedName>
        <fullName evidence="2">DHC_N2 domain-containing protein</fullName>
    </submittedName>
</protein>
<dbReference type="GO" id="GO:0007018">
    <property type="term" value="P:microtubule-based movement"/>
    <property type="evidence" value="ECO:0007669"/>
    <property type="project" value="InterPro"/>
</dbReference>
<accession>A0A0M3IV77</accession>
<dbReference type="GO" id="GO:0045505">
    <property type="term" value="F:dynein intermediate chain binding"/>
    <property type="evidence" value="ECO:0007669"/>
    <property type="project" value="InterPro"/>
</dbReference>
<name>A0A0M3IV77_ASCLU</name>
<evidence type="ECO:0000313" key="1">
    <source>
        <dbReference type="Proteomes" id="UP000036681"/>
    </source>
</evidence>
<evidence type="ECO:0000313" key="2">
    <source>
        <dbReference type="WBParaSite" id="ALUE_0002265501-mRNA-1"/>
    </source>
</evidence>
<dbReference type="GO" id="GO:0005858">
    <property type="term" value="C:axonemal dynein complex"/>
    <property type="evidence" value="ECO:0007669"/>
    <property type="project" value="TreeGrafter"/>
</dbReference>
<keyword evidence="1" id="KW-1185">Reference proteome</keyword>